<dbReference type="Proteomes" id="UP001218218">
    <property type="component" value="Unassembled WGS sequence"/>
</dbReference>
<dbReference type="EMBL" id="JARIHO010000007">
    <property type="protein sequence ID" value="KAJ7358594.1"/>
    <property type="molecule type" value="Genomic_DNA"/>
</dbReference>
<proteinExistence type="predicted"/>
<name>A0AAD7AHI0_9AGAR</name>
<evidence type="ECO:0000313" key="1">
    <source>
        <dbReference type="EMBL" id="KAJ7358594.1"/>
    </source>
</evidence>
<comment type="caution">
    <text evidence="1">The sequence shown here is derived from an EMBL/GenBank/DDBJ whole genome shotgun (WGS) entry which is preliminary data.</text>
</comment>
<sequence length="202" mass="22068">MSHCHKILLWGLSRGESCRRCDASFADGFVSLQGSQDRRDHALNSRASAPRGVSSRICSCPTSENEDVPILTALVDVFYDPRLSPLPASLQLTFKIAAQIPCAMGACFTREQGIPTELDIYPGVPQLRVTKMTATKRICVNDCNGFLVSRCGFVCRVLRVFCEGITLPKPSRPFPKSCGNYASLCEIVNSCIVYGPACRLSV</sequence>
<reference evidence="1" key="1">
    <citation type="submission" date="2023-03" db="EMBL/GenBank/DDBJ databases">
        <title>Massive genome expansion in bonnet fungi (Mycena s.s.) driven by repeated elements and novel gene families across ecological guilds.</title>
        <authorList>
            <consortium name="Lawrence Berkeley National Laboratory"/>
            <person name="Harder C.B."/>
            <person name="Miyauchi S."/>
            <person name="Viragh M."/>
            <person name="Kuo A."/>
            <person name="Thoen E."/>
            <person name="Andreopoulos B."/>
            <person name="Lu D."/>
            <person name="Skrede I."/>
            <person name="Drula E."/>
            <person name="Henrissat B."/>
            <person name="Morin E."/>
            <person name="Kohler A."/>
            <person name="Barry K."/>
            <person name="LaButti K."/>
            <person name="Morin E."/>
            <person name="Salamov A."/>
            <person name="Lipzen A."/>
            <person name="Mereny Z."/>
            <person name="Hegedus B."/>
            <person name="Baldrian P."/>
            <person name="Stursova M."/>
            <person name="Weitz H."/>
            <person name="Taylor A."/>
            <person name="Grigoriev I.V."/>
            <person name="Nagy L.G."/>
            <person name="Martin F."/>
            <person name="Kauserud H."/>
        </authorList>
    </citation>
    <scope>NUCLEOTIDE SEQUENCE</scope>
    <source>
        <strain evidence="1">CBHHK002</strain>
    </source>
</reference>
<protein>
    <submittedName>
        <fullName evidence="1">Uncharacterized protein</fullName>
    </submittedName>
</protein>
<evidence type="ECO:0000313" key="2">
    <source>
        <dbReference type="Proteomes" id="UP001218218"/>
    </source>
</evidence>
<keyword evidence="2" id="KW-1185">Reference proteome</keyword>
<dbReference type="AlphaFoldDB" id="A0AAD7AHI0"/>
<accession>A0AAD7AHI0</accession>
<organism evidence="1 2">
    <name type="scientific">Mycena albidolilacea</name>
    <dbReference type="NCBI Taxonomy" id="1033008"/>
    <lineage>
        <taxon>Eukaryota</taxon>
        <taxon>Fungi</taxon>
        <taxon>Dikarya</taxon>
        <taxon>Basidiomycota</taxon>
        <taxon>Agaricomycotina</taxon>
        <taxon>Agaricomycetes</taxon>
        <taxon>Agaricomycetidae</taxon>
        <taxon>Agaricales</taxon>
        <taxon>Marasmiineae</taxon>
        <taxon>Mycenaceae</taxon>
        <taxon>Mycena</taxon>
    </lineage>
</organism>
<gene>
    <name evidence="1" type="ORF">DFH08DRAFT_848800</name>
</gene>